<feature type="non-terminal residue" evidence="1">
    <location>
        <position position="50"/>
    </location>
</feature>
<gene>
    <name evidence="1" type="ORF">BD626DRAFT_522989</name>
</gene>
<accession>A0A550BT78</accession>
<sequence>MNTIVQTYGECRVVPADFRLRSNGCLLADELEFWPESRRSSSSHAWILGI</sequence>
<evidence type="ECO:0000313" key="2">
    <source>
        <dbReference type="Proteomes" id="UP000320762"/>
    </source>
</evidence>
<reference evidence="1 2" key="1">
    <citation type="journal article" date="2019" name="New Phytol.">
        <title>Comparative genomics reveals unique wood-decay strategies and fruiting body development in the Schizophyllaceae.</title>
        <authorList>
            <person name="Almasi E."/>
            <person name="Sahu N."/>
            <person name="Krizsan K."/>
            <person name="Balint B."/>
            <person name="Kovacs G.M."/>
            <person name="Kiss B."/>
            <person name="Cseklye J."/>
            <person name="Drula E."/>
            <person name="Henrissat B."/>
            <person name="Nagy I."/>
            <person name="Chovatia M."/>
            <person name="Adam C."/>
            <person name="LaButti K."/>
            <person name="Lipzen A."/>
            <person name="Riley R."/>
            <person name="Grigoriev I.V."/>
            <person name="Nagy L.G."/>
        </authorList>
    </citation>
    <scope>NUCLEOTIDE SEQUENCE [LARGE SCALE GENOMIC DNA]</scope>
    <source>
        <strain evidence="1 2">NL-1724</strain>
    </source>
</reference>
<dbReference type="Proteomes" id="UP000320762">
    <property type="component" value="Unassembled WGS sequence"/>
</dbReference>
<comment type="caution">
    <text evidence="1">The sequence shown here is derived from an EMBL/GenBank/DDBJ whole genome shotgun (WGS) entry which is preliminary data.</text>
</comment>
<name>A0A550BT78_9AGAR</name>
<keyword evidence="2" id="KW-1185">Reference proteome</keyword>
<organism evidence="1 2">
    <name type="scientific">Schizophyllum amplum</name>
    <dbReference type="NCBI Taxonomy" id="97359"/>
    <lineage>
        <taxon>Eukaryota</taxon>
        <taxon>Fungi</taxon>
        <taxon>Dikarya</taxon>
        <taxon>Basidiomycota</taxon>
        <taxon>Agaricomycotina</taxon>
        <taxon>Agaricomycetes</taxon>
        <taxon>Agaricomycetidae</taxon>
        <taxon>Agaricales</taxon>
        <taxon>Schizophyllaceae</taxon>
        <taxon>Schizophyllum</taxon>
    </lineage>
</organism>
<dbReference type="AlphaFoldDB" id="A0A550BT78"/>
<protein>
    <submittedName>
        <fullName evidence="1">Uncharacterized protein</fullName>
    </submittedName>
</protein>
<proteinExistence type="predicted"/>
<evidence type="ECO:0000313" key="1">
    <source>
        <dbReference type="EMBL" id="TRM55742.1"/>
    </source>
</evidence>
<dbReference type="EMBL" id="VDMD01000099">
    <property type="protein sequence ID" value="TRM55742.1"/>
    <property type="molecule type" value="Genomic_DNA"/>
</dbReference>